<keyword evidence="1" id="KW-1133">Transmembrane helix</keyword>
<evidence type="ECO:0000313" key="3">
    <source>
        <dbReference type="Proteomes" id="UP000000493"/>
    </source>
</evidence>
<keyword evidence="3" id="KW-1185">Reference proteome</keyword>
<proteinExistence type="predicted"/>
<dbReference type="RefSeq" id="WP_013929780.1">
    <property type="nucleotide sequence ID" value="NC_015703.1"/>
</dbReference>
<feature type="transmembrane region" description="Helical" evidence="1">
    <location>
        <begin position="82"/>
        <end position="101"/>
    </location>
</feature>
<dbReference type="Proteomes" id="UP000000493">
    <property type="component" value="Chromosome"/>
</dbReference>
<accession>A0A7U3ZNI9</accession>
<evidence type="ECO:0000313" key="2">
    <source>
        <dbReference type="EMBL" id="AEI50482.1"/>
    </source>
</evidence>
<reference evidence="2 3" key="2">
    <citation type="journal article" date="2012" name="Stand. Genomic Sci.">
        <title>Complete genome sequence of the aquatic bacterium Runella slithyformis type strain (LSU 4(T)).</title>
        <authorList>
            <person name="Copeland A."/>
            <person name="Zhang X."/>
            <person name="Misra M."/>
            <person name="Lapidus A."/>
            <person name="Nolan M."/>
            <person name="Lucas S."/>
            <person name="Deshpande S."/>
            <person name="Cheng J.F."/>
            <person name="Tapia R."/>
            <person name="Goodwin L.A."/>
            <person name="Pitluck S."/>
            <person name="Liolios K."/>
            <person name="Pagani I."/>
            <person name="Ivanova N."/>
            <person name="Mikhailova N."/>
            <person name="Pati A."/>
            <person name="Chen A."/>
            <person name="Palaniappan K."/>
            <person name="Land M."/>
            <person name="Hauser L."/>
            <person name="Pan C."/>
            <person name="Jeffries C.D."/>
            <person name="Detter J.C."/>
            <person name="Brambilla E.M."/>
            <person name="Rohde M."/>
            <person name="Djao O.D."/>
            <person name="Goker M."/>
            <person name="Sikorski J."/>
            <person name="Tindall B.J."/>
            <person name="Woyke T."/>
            <person name="Bristow J."/>
            <person name="Eisen J.A."/>
            <person name="Markowitz V."/>
            <person name="Hugenholtz P."/>
            <person name="Kyrpides N.C."/>
            <person name="Klenk H.P."/>
            <person name="Mavromatis K."/>
        </authorList>
    </citation>
    <scope>NUCLEOTIDE SEQUENCE [LARGE SCALE GENOMIC DNA]</scope>
    <source>
        <strain evidence="3">ATCC 29530 / DSM 19594 / LMG 11500 / NCIMB 11436 / LSU 4</strain>
    </source>
</reference>
<feature type="transmembrane region" description="Helical" evidence="1">
    <location>
        <begin position="171"/>
        <end position="194"/>
    </location>
</feature>
<dbReference type="KEGG" id="rsi:Runsl_4137"/>
<evidence type="ECO:0000256" key="1">
    <source>
        <dbReference type="SAM" id="Phobius"/>
    </source>
</evidence>
<dbReference type="Pfam" id="PF11667">
    <property type="entry name" value="DUF3267"/>
    <property type="match status" value="1"/>
</dbReference>
<feature type="transmembrane region" description="Helical" evidence="1">
    <location>
        <begin position="144"/>
        <end position="165"/>
    </location>
</feature>
<gene>
    <name evidence="2" type="ordered locus">Runsl_4137</name>
</gene>
<keyword evidence="1" id="KW-0812">Transmembrane</keyword>
<keyword evidence="1" id="KW-0472">Membrane</keyword>
<organism evidence="2 3">
    <name type="scientific">Runella slithyformis (strain ATCC 29530 / DSM 19594 / LMG 11500 / NCIMB 11436 / LSU 4)</name>
    <dbReference type="NCBI Taxonomy" id="761193"/>
    <lineage>
        <taxon>Bacteria</taxon>
        <taxon>Pseudomonadati</taxon>
        <taxon>Bacteroidota</taxon>
        <taxon>Cytophagia</taxon>
        <taxon>Cytophagales</taxon>
        <taxon>Spirosomataceae</taxon>
        <taxon>Runella</taxon>
    </lineage>
</organism>
<feature type="transmembrane region" description="Helical" evidence="1">
    <location>
        <begin position="52"/>
        <end position="70"/>
    </location>
</feature>
<reference evidence="3" key="1">
    <citation type="submission" date="2011-06" db="EMBL/GenBank/DDBJ databases">
        <title>The complete genome of chromosome of Runella slithyformis DSM 19594.</title>
        <authorList>
            <consortium name="US DOE Joint Genome Institute (JGI-PGF)"/>
            <person name="Lucas S."/>
            <person name="Han J."/>
            <person name="Lapidus A."/>
            <person name="Bruce D."/>
            <person name="Goodwin L."/>
            <person name="Pitluck S."/>
            <person name="Peters L."/>
            <person name="Kyrpides N."/>
            <person name="Mavromatis K."/>
            <person name="Ivanova N."/>
            <person name="Ovchinnikova G."/>
            <person name="Zhang X."/>
            <person name="Misra M."/>
            <person name="Detter J.C."/>
            <person name="Tapia R."/>
            <person name="Han C."/>
            <person name="Land M."/>
            <person name="Hauser L."/>
            <person name="Markowitz V."/>
            <person name="Cheng J.-F."/>
            <person name="Hugenholtz P."/>
            <person name="Woyke T."/>
            <person name="Wu D."/>
            <person name="Tindall B."/>
            <person name="Faehrich R."/>
            <person name="Brambilla E."/>
            <person name="Klenk H.-P."/>
            <person name="Eisen J.A."/>
        </authorList>
    </citation>
    <scope>NUCLEOTIDE SEQUENCE [LARGE SCALE GENOMIC DNA]</scope>
    <source>
        <strain evidence="3">ATCC 29530 / DSM 19594 / LMG 11500 / NCIMB 11436 / LSU 4</strain>
    </source>
</reference>
<name>A0A7U3ZNI9_RUNSL</name>
<dbReference type="InterPro" id="IPR021683">
    <property type="entry name" value="DUF3267"/>
</dbReference>
<evidence type="ECO:0008006" key="4">
    <source>
        <dbReference type="Google" id="ProtNLM"/>
    </source>
</evidence>
<sequence length="224" mass="25570">MKPTIEQLHDSLNFELIDSFHIDEMNKFLMRELGMKQPDTTPTKPKLNAKSLLFFAVFAAIGGVVGWSIGKTIPKSDGGLGNVALQFGLAFVSFFVVLLPIHETIHGLVFKVLGAKKVGFGWSKKSLIVYAYSQKFVMTLRENAWVAAMPFLVLTTALVILWVIFPQWQLFWGTSLFFHTAACMGDFVLIQYYFKNRNHTMYTYDDIEGDYYSYFFRKKQPSDG</sequence>
<dbReference type="EMBL" id="CP002859">
    <property type="protein sequence ID" value="AEI50482.1"/>
    <property type="molecule type" value="Genomic_DNA"/>
</dbReference>
<dbReference type="AlphaFoldDB" id="A0A7U3ZNI9"/>
<protein>
    <recommendedName>
        <fullName evidence="4">DUF3267 domain-containing protein</fullName>
    </recommendedName>
</protein>